<dbReference type="EMBL" id="JANFYS010000002">
    <property type="protein sequence ID" value="MCQ4769233.1"/>
    <property type="molecule type" value="Genomic_DNA"/>
</dbReference>
<dbReference type="PROSITE" id="PS00717">
    <property type="entry name" value="SIGMA54_1"/>
    <property type="match status" value="1"/>
</dbReference>
<feature type="domain" description="RNA polymerase sigma factor 54 DNA-binding" evidence="9">
    <location>
        <begin position="295"/>
        <end position="459"/>
    </location>
</feature>
<keyword evidence="2" id="KW-0240">DNA-directed RNA polymerase</keyword>
<dbReference type="GO" id="GO:0000428">
    <property type="term" value="C:DNA-directed RNA polymerase complex"/>
    <property type="evidence" value="ECO:0007669"/>
    <property type="project" value="UniProtKB-KW"/>
</dbReference>
<evidence type="ECO:0000313" key="12">
    <source>
        <dbReference type="Proteomes" id="UP001204562"/>
    </source>
</evidence>
<dbReference type="Pfam" id="PF04963">
    <property type="entry name" value="Sigma54_CBD"/>
    <property type="match status" value="1"/>
</dbReference>
<evidence type="ECO:0000256" key="8">
    <source>
        <dbReference type="ARBA" id="ARBA00023163"/>
    </source>
</evidence>
<dbReference type="GO" id="GO:0001216">
    <property type="term" value="F:DNA-binding transcription activator activity"/>
    <property type="evidence" value="ECO:0007669"/>
    <property type="project" value="InterPro"/>
</dbReference>
<protein>
    <submittedName>
        <fullName evidence="11">RNA polymerase factor sigma-54</fullName>
    </submittedName>
</protein>
<dbReference type="GO" id="GO:0016987">
    <property type="term" value="F:sigma factor activity"/>
    <property type="evidence" value="ECO:0007669"/>
    <property type="project" value="UniProtKB-KW"/>
</dbReference>
<dbReference type="PANTHER" id="PTHR32248:SF4">
    <property type="entry name" value="RNA POLYMERASE SIGMA-54 FACTOR"/>
    <property type="match status" value="1"/>
</dbReference>
<keyword evidence="4" id="KW-0548">Nucleotidyltransferase</keyword>
<organism evidence="11 12">
    <name type="scientific">Intestinimonas massiliensis</name>
    <name type="common">ex Afouda et al. 2020</name>
    <dbReference type="NCBI Taxonomy" id="1673721"/>
    <lineage>
        <taxon>Bacteria</taxon>
        <taxon>Bacillati</taxon>
        <taxon>Bacillota</taxon>
        <taxon>Clostridia</taxon>
        <taxon>Eubacteriales</taxon>
        <taxon>Intestinimonas</taxon>
    </lineage>
</organism>
<dbReference type="InterPro" id="IPR007634">
    <property type="entry name" value="RNA_pol_sigma_54_DNA-bd"/>
</dbReference>
<dbReference type="PANTHER" id="PTHR32248">
    <property type="entry name" value="RNA POLYMERASE SIGMA-54 FACTOR"/>
    <property type="match status" value="1"/>
</dbReference>
<dbReference type="RefSeq" id="WP_256303061.1">
    <property type="nucleotide sequence ID" value="NZ_JANFYS010000002.1"/>
</dbReference>
<dbReference type="GO" id="GO:0003677">
    <property type="term" value="F:DNA binding"/>
    <property type="evidence" value="ECO:0007669"/>
    <property type="project" value="UniProtKB-KW"/>
</dbReference>
<dbReference type="InterPro" id="IPR000394">
    <property type="entry name" value="RNA_pol_sigma_54"/>
</dbReference>
<evidence type="ECO:0000256" key="5">
    <source>
        <dbReference type="ARBA" id="ARBA00023015"/>
    </source>
</evidence>
<evidence type="ECO:0000256" key="7">
    <source>
        <dbReference type="ARBA" id="ARBA00023125"/>
    </source>
</evidence>
<keyword evidence="8" id="KW-0804">Transcription</keyword>
<dbReference type="PROSITE" id="PS50044">
    <property type="entry name" value="SIGMA54_3"/>
    <property type="match status" value="1"/>
</dbReference>
<evidence type="ECO:0000313" key="11">
    <source>
        <dbReference type="EMBL" id="MCQ4769233.1"/>
    </source>
</evidence>
<gene>
    <name evidence="11" type="primary">rpoN</name>
    <name evidence="11" type="ORF">NE579_01975</name>
</gene>
<evidence type="ECO:0000256" key="6">
    <source>
        <dbReference type="ARBA" id="ARBA00023082"/>
    </source>
</evidence>
<evidence type="ECO:0000256" key="3">
    <source>
        <dbReference type="ARBA" id="ARBA00022679"/>
    </source>
</evidence>
<reference evidence="11" key="1">
    <citation type="submission" date="2022-06" db="EMBL/GenBank/DDBJ databases">
        <title>Isolation of gut microbiota from human fecal samples.</title>
        <authorList>
            <person name="Pamer E.G."/>
            <person name="Barat B."/>
            <person name="Waligurski E."/>
            <person name="Medina S."/>
            <person name="Paddock L."/>
            <person name="Mostad J."/>
        </authorList>
    </citation>
    <scope>NUCLEOTIDE SEQUENCE</scope>
    <source>
        <strain evidence="11">DFI.9.91</strain>
    </source>
</reference>
<evidence type="ECO:0000259" key="9">
    <source>
        <dbReference type="Pfam" id="PF04552"/>
    </source>
</evidence>
<comment type="similarity">
    <text evidence="1">Belongs to the sigma-54 factor family.</text>
</comment>
<keyword evidence="6" id="KW-0731">Sigma factor</keyword>
<dbReference type="GO" id="GO:0016779">
    <property type="term" value="F:nucleotidyltransferase activity"/>
    <property type="evidence" value="ECO:0007669"/>
    <property type="project" value="UniProtKB-KW"/>
</dbReference>
<dbReference type="InterPro" id="IPR038709">
    <property type="entry name" value="RpoN_core-bd_sf"/>
</dbReference>
<dbReference type="Pfam" id="PF00309">
    <property type="entry name" value="Sigma54_AID"/>
    <property type="match status" value="1"/>
</dbReference>
<dbReference type="GO" id="GO:0006352">
    <property type="term" value="P:DNA-templated transcription initiation"/>
    <property type="evidence" value="ECO:0007669"/>
    <property type="project" value="InterPro"/>
</dbReference>
<dbReference type="PROSITE" id="PS00718">
    <property type="entry name" value="SIGMA54_2"/>
    <property type="match status" value="1"/>
</dbReference>
<dbReference type="Gene3D" id="1.10.10.1330">
    <property type="entry name" value="RNA polymerase sigma-54 factor, core-binding domain"/>
    <property type="match status" value="1"/>
</dbReference>
<proteinExistence type="inferred from homology"/>
<dbReference type="Pfam" id="PF04552">
    <property type="entry name" value="Sigma54_DBD"/>
    <property type="match status" value="1"/>
</dbReference>
<evidence type="ECO:0000256" key="1">
    <source>
        <dbReference type="ARBA" id="ARBA00008798"/>
    </source>
</evidence>
<dbReference type="PIRSF" id="PIRSF000774">
    <property type="entry name" value="RpoN"/>
    <property type="match status" value="1"/>
</dbReference>
<name>A0AAW5JHA2_9FIRM</name>
<evidence type="ECO:0000256" key="4">
    <source>
        <dbReference type="ARBA" id="ARBA00022695"/>
    </source>
</evidence>
<feature type="domain" description="RNA polymerase sigma factor 54 core-binding" evidence="10">
    <location>
        <begin position="96"/>
        <end position="281"/>
    </location>
</feature>
<evidence type="ECO:0000259" key="10">
    <source>
        <dbReference type="Pfam" id="PF04963"/>
    </source>
</evidence>
<dbReference type="NCBIfam" id="TIGR02395">
    <property type="entry name" value="rpoN_sigma"/>
    <property type="match status" value="1"/>
</dbReference>
<dbReference type="Proteomes" id="UP001204562">
    <property type="component" value="Unassembled WGS sequence"/>
</dbReference>
<keyword evidence="5" id="KW-0805">Transcription regulation</keyword>
<dbReference type="PRINTS" id="PR00045">
    <property type="entry name" value="SIGMA54FCT"/>
</dbReference>
<dbReference type="InterPro" id="IPR007046">
    <property type="entry name" value="RNA_pol_sigma_54_core-bd"/>
</dbReference>
<accession>A0AAW5JHA2</accession>
<comment type="caution">
    <text evidence="11">The sequence shown here is derived from an EMBL/GenBank/DDBJ whole genome shotgun (WGS) entry which is preliminary data.</text>
</comment>
<keyword evidence="3" id="KW-0808">Transferase</keyword>
<dbReference type="AlphaFoldDB" id="A0AAW5JHA2"/>
<keyword evidence="7" id="KW-0238">DNA-binding</keyword>
<sequence length="461" mass="52671">MELSMSMKQTQTLSPQMMQSMEILQMGSQELLEYIQDQVQENPVLEMEEKYGKGDDTAVLQRKLEWLESTDAQNRYYHQQDTEDDEKDPISNYGTVDEREENLYLYVLSQLEVMDLEPELLPVGRFLVESLNQNGWLDESVEDLAEELGKPVEEVEKALAAVQSLEPAGVGARNLSECLVLQLQRRHEDSELAIRIARDYLDPLSKSRYGLIAKSLGVCQEEVRTACDLIRTLNPRPGGGFAARENLVYINPDLFVVNFPDHFELLTNDYFFPDLNISGYYCRMLKSTEDNEVKDYLMGKVRQAKWVVHSIEQRRSTLLRCAECILELQEEFFRRGPGHLKPMCLADIAQKVGVHESTVSRTVRDKYLQCASGVYPLSYFFSRSLGAPAARPGTEENASSPDFAKALLKKLICGEDKRKPLSDQKLCERMAREGCELSRRTVAKYRDELGIPSTTGRKQYE</sequence>
<dbReference type="Gene3D" id="1.10.10.60">
    <property type="entry name" value="Homeodomain-like"/>
    <property type="match status" value="1"/>
</dbReference>
<evidence type="ECO:0000256" key="2">
    <source>
        <dbReference type="ARBA" id="ARBA00022478"/>
    </source>
</evidence>